<name>A0A7T8GTW8_CALRO</name>
<dbReference type="SUPFAM" id="SSF56219">
    <property type="entry name" value="DNase I-like"/>
    <property type="match status" value="1"/>
</dbReference>
<dbReference type="Gene3D" id="3.60.10.10">
    <property type="entry name" value="Endonuclease/exonuclease/phosphatase"/>
    <property type="match status" value="1"/>
</dbReference>
<keyword evidence="2" id="KW-1185">Reference proteome</keyword>
<reference evidence="2" key="1">
    <citation type="submission" date="2021-01" db="EMBL/GenBank/DDBJ databases">
        <title>Caligus Genome Assembly.</title>
        <authorList>
            <person name="Gallardo-Escarate C."/>
        </authorList>
    </citation>
    <scope>NUCLEOTIDE SEQUENCE [LARGE SCALE GENOMIC DNA]</scope>
</reference>
<organism evidence="1 2">
    <name type="scientific">Caligus rogercresseyi</name>
    <name type="common">Sea louse</name>
    <dbReference type="NCBI Taxonomy" id="217165"/>
    <lineage>
        <taxon>Eukaryota</taxon>
        <taxon>Metazoa</taxon>
        <taxon>Ecdysozoa</taxon>
        <taxon>Arthropoda</taxon>
        <taxon>Crustacea</taxon>
        <taxon>Multicrustacea</taxon>
        <taxon>Hexanauplia</taxon>
        <taxon>Copepoda</taxon>
        <taxon>Siphonostomatoida</taxon>
        <taxon>Caligidae</taxon>
        <taxon>Caligus</taxon>
    </lineage>
</organism>
<evidence type="ECO:0000313" key="2">
    <source>
        <dbReference type="Proteomes" id="UP000595437"/>
    </source>
</evidence>
<feature type="non-terminal residue" evidence="1">
    <location>
        <position position="1"/>
    </location>
</feature>
<gene>
    <name evidence="1" type="ORF">FKW44_017672</name>
</gene>
<dbReference type="AlphaFoldDB" id="A0A7T8GTW8"/>
<feature type="non-terminal residue" evidence="1">
    <location>
        <position position="106"/>
    </location>
</feature>
<accession>A0A7T8GTW8</accession>
<proteinExistence type="predicted"/>
<dbReference type="Proteomes" id="UP000595437">
    <property type="component" value="Chromosome 12"/>
</dbReference>
<protein>
    <submittedName>
        <fullName evidence="1">Uncharacterized protein</fullName>
    </submittedName>
</protein>
<dbReference type="EMBL" id="CP045901">
    <property type="protein sequence ID" value="QQP37416.1"/>
    <property type="molecule type" value="Genomic_DNA"/>
</dbReference>
<dbReference type="InterPro" id="IPR036691">
    <property type="entry name" value="Endo/exonu/phosph_ase_sf"/>
</dbReference>
<sequence length="106" mass="12192">FPKRYANSPILHNLILSLNLVDTLNVLKNKDNISWCSGNRSSRIDYALLSPLLFSKLKSAQYLPEPSSDHRIIELLFHHASSPNKFYLPKWILHEPEFSCSLNSNL</sequence>
<evidence type="ECO:0000313" key="1">
    <source>
        <dbReference type="EMBL" id="QQP37416.1"/>
    </source>
</evidence>